<dbReference type="SMART" id="SM01270">
    <property type="entry name" value="Longin"/>
    <property type="match status" value="1"/>
</dbReference>
<gene>
    <name evidence="12" type="primary">LOC106158112</name>
</gene>
<dbReference type="Pfam" id="PF13774">
    <property type="entry name" value="Longin"/>
    <property type="match status" value="1"/>
</dbReference>
<proteinExistence type="inferred from homology"/>
<comment type="similarity">
    <text evidence="3">Belongs to the synaptobrevin family.</text>
</comment>
<dbReference type="GO" id="GO:0006890">
    <property type="term" value="P:retrograde vesicle-mediated transport, Golgi to endoplasmic reticulum"/>
    <property type="evidence" value="ECO:0007669"/>
    <property type="project" value="InterPro"/>
</dbReference>
<protein>
    <submittedName>
        <fullName evidence="12">Vesicle-trafficking protein SEC22a isoform X1</fullName>
    </submittedName>
</protein>
<dbReference type="OrthoDB" id="1719357at2759"/>
<evidence type="ECO:0000313" key="12">
    <source>
        <dbReference type="RefSeq" id="XP_013389438.1"/>
    </source>
</evidence>
<comment type="subcellular location">
    <subcellularLocation>
        <location evidence="1">Endoplasmic reticulum membrane</location>
        <topology evidence="1">Single-pass type IV membrane protein</topology>
    </subcellularLocation>
    <subcellularLocation>
        <location evidence="8">Golgi apparatus</location>
        <location evidence="8">cis-Golgi network membrane</location>
    </subcellularLocation>
    <subcellularLocation>
        <location evidence="2">Melanosome</location>
    </subcellularLocation>
</comment>
<evidence type="ECO:0000256" key="1">
    <source>
        <dbReference type="ARBA" id="ARBA00004163"/>
    </source>
</evidence>
<dbReference type="InterPro" id="IPR059071">
    <property type="entry name" value="SEC22a-c_C"/>
</dbReference>
<dbReference type="RefSeq" id="XP_013389438.1">
    <property type="nucleotide sequence ID" value="XM_013533984.2"/>
</dbReference>
<keyword evidence="11" id="KW-1185">Reference proteome</keyword>
<keyword evidence="5" id="KW-0175">Coiled coil</keyword>
<feature type="transmembrane region" description="Helical" evidence="9">
    <location>
        <begin position="320"/>
        <end position="340"/>
    </location>
</feature>
<keyword evidence="9" id="KW-0812">Transmembrane</keyword>
<evidence type="ECO:0000256" key="6">
    <source>
        <dbReference type="ARBA" id="ARBA00023136"/>
    </source>
</evidence>
<organism evidence="11 12">
    <name type="scientific">Lingula anatina</name>
    <name type="common">Brachiopod</name>
    <name type="synonym">Lingula unguis</name>
    <dbReference type="NCBI Taxonomy" id="7574"/>
    <lineage>
        <taxon>Eukaryota</taxon>
        <taxon>Metazoa</taxon>
        <taxon>Spiralia</taxon>
        <taxon>Lophotrochozoa</taxon>
        <taxon>Brachiopoda</taxon>
        <taxon>Linguliformea</taxon>
        <taxon>Lingulata</taxon>
        <taxon>Lingulida</taxon>
        <taxon>Linguloidea</taxon>
        <taxon>Lingulidae</taxon>
        <taxon>Lingula</taxon>
    </lineage>
</organism>
<sequence length="348" mass="40079">MVLFASIFRASDGLPLVALTDFDGQRSNVKHAQRYVKLISKKLHQLPDRCTLQSDDYVIHFITIPPQNISVVTVLDVSYPSVLGFCFLEEVEKEFIKQYDSRQVSAAVRPYTFMEFGSTLQRQKQRYGSPRSLNTRVNVADMSQQLKMMPPFQIAAEDVEPTYGGVLHKNDYGPTVTPVAQLRLPLGWLGKLSAMLNVICAVLNLTRGMSVINDGHIHVDLTEINSFVYGAAFMLTSLFCIYQIFLLYTHYSSIFQIFLLYTHYSSIFQIFLLYTHYSSIFQIFLLYTHSRWKKSKTYVTSILMCLCQLVTWELRNLLQIGFHFLANLLITFIILYRLGLNKVPDYHV</sequence>
<feature type="domain" description="Longin" evidence="10">
    <location>
        <begin position="6"/>
        <end position="120"/>
    </location>
</feature>
<comment type="function">
    <text evidence="7">SNARE involved in targeting and fusion of ER-derived transport vesicles with the Golgi complex as well as Golgi-derived retrograde transport vesicles with the ER.</text>
</comment>
<evidence type="ECO:0000256" key="7">
    <source>
        <dbReference type="ARBA" id="ARBA00024173"/>
    </source>
</evidence>
<dbReference type="InParanoid" id="A0A1S3HTT9"/>
<dbReference type="GO" id="GO:0005794">
    <property type="term" value="C:Golgi apparatus"/>
    <property type="evidence" value="ECO:0007669"/>
    <property type="project" value="UniProtKB-SubCell"/>
</dbReference>
<dbReference type="GO" id="GO:0005484">
    <property type="term" value="F:SNAP receptor activity"/>
    <property type="evidence" value="ECO:0007669"/>
    <property type="project" value="InterPro"/>
</dbReference>
<dbReference type="Gene3D" id="3.30.450.50">
    <property type="entry name" value="Longin domain"/>
    <property type="match status" value="1"/>
</dbReference>
<dbReference type="PROSITE" id="PS50859">
    <property type="entry name" value="LONGIN"/>
    <property type="match status" value="1"/>
</dbReference>
<keyword evidence="4" id="KW-0813">Transport</keyword>
<evidence type="ECO:0000256" key="2">
    <source>
        <dbReference type="ARBA" id="ARBA00004223"/>
    </source>
</evidence>
<evidence type="ECO:0000256" key="3">
    <source>
        <dbReference type="ARBA" id="ARBA00008025"/>
    </source>
</evidence>
<reference evidence="12" key="1">
    <citation type="submission" date="2025-08" db="UniProtKB">
        <authorList>
            <consortium name="RefSeq"/>
        </authorList>
    </citation>
    <scope>IDENTIFICATION</scope>
    <source>
        <tissue evidence="12">Gonads</tissue>
    </source>
</reference>
<keyword evidence="9" id="KW-1133">Transmembrane helix</keyword>
<dbReference type="GeneID" id="106158112"/>
<dbReference type="InterPro" id="IPR044565">
    <property type="entry name" value="Sec22"/>
</dbReference>
<keyword evidence="4" id="KW-0653">Protein transport</keyword>
<dbReference type="CDD" id="cd14824">
    <property type="entry name" value="Longin"/>
    <property type="match status" value="1"/>
</dbReference>
<dbReference type="Pfam" id="PF25970">
    <property type="entry name" value="SEC22a_C"/>
    <property type="match status" value="2"/>
</dbReference>
<dbReference type="InterPro" id="IPR010908">
    <property type="entry name" value="Longin_dom"/>
</dbReference>
<evidence type="ECO:0000256" key="9">
    <source>
        <dbReference type="SAM" id="Phobius"/>
    </source>
</evidence>
<feature type="transmembrane region" description="Helical" evidence="9">
    <location>
        <begin position="186"/>
        <end position="206"/>
    </location>
</feature>
<dbReference type="GO" id="GO:0015031">
    <property type="term" value="P:protein transport"/>
    <property type="evidence" value="ECO:0007669"/>
    <property type="project" value="UniProtKB-KW"/>
</dbReference>
<dbReference type="GO" id="GO:0005789">
    <property type="term" value="C:endoplasmic reticulum membrane"/>
    <property type="evidence" value="ECO:0007669"/>
    <property type="project" value="UniProtKB-SubCell"/>
</dbReference>
<dbReference type="STRING" id="7574.A0A1S3HTT9"/>
<name>A0A1S3HTT9_LINAN</name>
<feature type="transmembrane region" description="Helical" evidence="9">
    <location>
        <begin position="227"/>
        <end position="248"/>
    </location>
</feature>
<evidence type="ECO:0000256" key="4">
    <source>
        <dbReference type="ARBA" id="ARBA00022927"/>
    </source>
</evidence>
<dbReference type="GO" id="GO:0006888">
    <property type="term" value="P:endoplasmic reticulum to Golgi vesicle-mediated transport"/>
    <property type="evidence" value="ECO:0007669"/>
    <property type="project" value="InterPro"/>
</dbReference>
<dbReference type="AlphaFoldDB" id="A0A1S3HTT9"/>
<evidence type="ECO:0000256" key="8">
    <source>
        <dbReference type="ARBA" id="ARBA00024188"/>
    </source>
</evidence>
<dbReference type="Proteomes" id="UP000085678">
    <property type="component" value="Unplaced"/>
</dbReference>
<keyword evidence="6 9" id="KW-0472">Membrane</keyword>
<dbReference type="InterPro" id="IPR011012">
    <property type="entry name" value="Longin-like_dom_sf"/>
</dbReference>
<dbReference type="KEGG" id="lak:106158112"/>
<evidence type="ECO:0000259" key="10">
    <source>
        <dbReference type="PROSITE" id="PS50859"/>
    </source>
</evidence>
<accession>A0A1S3HTT9</accession>
<evidence type="ECO:0000313" key="11">
    <source>
        <dbReference type="Proteomes" id="UP000085678"/>
    </source>
</evidence>
<evidence type="ECO:0000256" key="5">
    <source>
        <dbReference type="ARBA" id="ARBA00023054"/>
    </source>
</evidence>
<dbReference type="PANTHER" id="PTHR45837">
    <property type="entry name" value="VESICLE-TRAFFICKING PROTEIN SEC22B"/>
    <property type="match status" value="1"/>
</dbReference>
<dbReference type="SUPFAM" id="SSF64356">
    <property type="entry name" value="SNARE-like"/>
    <property type="match status" value="1"/>
</dbReference>